<accession>A0AAV7KMF1</accession>
<feature type="signal peptide" evidence="1">
    <location>
        <begin position="1"/>
        <end position="31"/>
    </location>
</feature>
<protein>
    <submittedName>
        <fullName evidence="2">Uncharacterized protein</fullName>
    </submittedName>
</protein>
<name>A0AAV7KMF1_PLEWA</name>
<feature type="chain" id="PRO_5043574651" evidence="1">
    <location>
        <begin position="32"/>
        <end position="70"/>
    </location>
</feature>
<evidence type="ECO:0000313" key="2">
    <source>
        <dbReference type="EMBL" id="KAJ1080356.1"/>
    </source>
</evidence>
<dbReference type="Proteomes" id="UP001066276">
    <property type="component" value="Chromosome 12"/>
</dbReference>
<sequence>MAAYEQSLKKGRPECAVLLLILAAARGGSSAKNHRGGKVCFLEVKLFLEKVTSTSWKNRRGAEEIGPVFY</sequence>
<evidence type="ECO:0000256" key="1">
    <source>
        <dbReference type="SAM" id="SignalP"/>
    </source>
</evidence>
<reference evidence="2" key="1">
    <citation type="journal article" date="2022" name="bioRxiv">
        <title>Sequencing and chromosome-scale assembly of the giantPleurodeles waltlgenome.</title>
        <authorList>
            <person name="Brown T."/>
            <person name="Elewa A."/>
            <person name="Iarovenko S."/>
            <person name="Subramanian E."/>
            <person name="Araus A.J."/>
            <person name="Petzold A."/>
            <person name="Susuki M."/>
            <person name="Suzuki K.-i.T."/>
            <person name="Hayashi T."/>
            <person name="Toyoda A."/>
            <person name="Oliveira C."/>
            <person name="Osipova E."/>
            <person name="Leigh N.D."/>
            <person name="Simon A."/>
            <person name="Yun M.H."/>
        </authorList>
    </citation>
    <scope>NUCLEOTIDE SEQUENCE</scope>
    <source>
        <strain evidence="2">20211129_DDA</strain>
        <tissue evidence="2">Liver</tissue>
    </source>
</reference>
<dbReference type="AlphaFoldDB" id="A0AAV7KMF1"/>
<organism evidence="2 3">
    <name type="scientific">Pleurodeles waltl</name>
    <name type="common">Iberian ribbed newt</name>
    <dbReference type="NCBI Taxonomy" id="8319"/>
    <lineage>
        <taxon>Eukaryota</taxon>
        <taxon>Metazoa</taxon>
        <taxon>Chordata</taxon>
        <taxon>Craniata</taxon>
        <taxon>Vertebrata</taxon>
        <taxon>Euteleostomi</taxon>
        <taxon>Amphibia</taxon>
        <taxon>Batrachia</taxon>
        <taxon>Caudata</taxon>
        <taxon>Salamandroidea</taxon>
        <taxon>Salamandridae</taxon>
        <taxon>Pleurodelinae</taxon>
        <taxon>Pleurodeles</taxon>
    </lineage>
</organism>
<keyword evidence="1" id="KW-0732">Signal</keyword>
<evidence type="ECO:0000313" key="3">
    <source>
        <dbReference type="Proteomes" id="UP001066276"/>
    </source>
</evidence>
<proteinExistence type="predicted"/>
<gene>
    <name evidence="2" type="ORF">NDU88_000575</name>
</gene>
<keyword evidence="3" id="KW-1185">Reference proteome</keyword>
<comment type="caution">
    <text evidence="2">The sequence shown here is derived from an EMBL/GenBank/DDBJ whole genome shotgun (WGS) entry which is preliminary data.</text>
</comment>
<dbReference type="EMBL" id="JANPWB010000016">
    <property type="protein sequence ID" value="KAJ1080356.1"/>
    <property type="molecule type" value="Genomic_DNA"/>
</dbReference>